<feature type="region of interest" description="Disordered" evidence="1">
    <location>
        <begin position="1"/>
        <end position="38"/>
    </location>
</feature>
<evidence type="ECO:0000256" key="1">
    <source>
        <dbReference type="SAM" id="MobiDB-lite"/>
    </source>
</evidence>
<organism evidence="2 3">
    <name type="scientific">Oidiodendron maius (strain Zn)</name>
    <dbReference type="NCBI Taxonomy" id="913774"/>
    <lineage>
        <taxon>Eukaryota</taxon>
        <taxon>Fungi</taxon>
        <taxon>Dikarya</taxon>
        <taxon>Ascomycota</taxon>
        <taxon>Pezizomycotina</taxon>
        <taxon>Leotiomycetes</taxon>
        <taxon>Leotiomycetes incertae sedis</taxon>
        <taxon>Myxotrichaceae</taxon>
        <taxon>Oidiodendron</taxon>
    </lineage>
</organism>
<dbReference type="AlphaFoldDB" id="A0A0C3CRK9"/>
<evidence type="ECO:0000313" key="3">
    <source>
        <dbReference type="Proteomes" id="UP000054321"/>
    </source>
</evidence>
<gene>
    <name evidence="2" type="ORF">OIDMADRAFT_53154</name>
</gene>
<dbReference type="EMBL" id="KN832875">
    <property type="protein sequence ID" value="KIN01629.1"/>
    <property type="molecule type" value="Genomic_DNA"/>
</dbReference>
<sequence>MSGHYSDQQSHNTPTQASVGRSHAAPALVATAQQKPSADPANIADRMIIFLCSFWAGKEPNCDVDSSASKSLIAANFSSVIRVSEPTATGTGTGYSTNSR</sequence>
<evidence type="ECO:0000313" key="2">
    <source>
        <dbReference type="EMBL" id="KIN01629.1"/>
    </source>
</evidence>
<dbReference type="HOGENOM" id="CLU_2306882_0_0_1"/>
<accession>A0A0C3CRK9</accession>
<reference evidence="2 3" key="1">
    <citation type="submission" date="2014-04" db="EMBL/GenBank/DDBJ databases">
        <authorList>
            <consortium name="DOE Joint Genome Institute"/>
            <person name="Kuo A."/>
            <person name="Martino E."/>
            <person name="Perotto S."/>
            <person name="Kohler A."/>
            <person name="Nagy L.G."/>
            <person name="Floudas D."/>
            <person name="Copeland A."/>
            <person name="Barry K.W."/>
            <person name="Cichocki N."/>
            <person name="Veneault-Fourrey C."/>
            <person name="LaButti K."/>
            <person name="Lindquist E.A."/>
            <person name="Lipzen A."/>
            <person name="Lundell T."/>
            <person name="Morin E."/>
            <person name="Murat C."/>
            <person name="Sun H."/>
            <person name="Tunlid A."/>
            <person name="Henrissat B."/>
            <person name="Grigoriev I.V."/>
            <person name="Hibbett D.S."/>
            <person name="Martin F."/>
            <person name="Nordberg H.P."/>
            <person name="Cantor M.N."/>
            <person name="Hua S.X."/>
        </authorList>
    </citation>
    <scope>NUCLEOTIDE SEQUENCE [LARGE SCALE GENOMIC DNA]</scope>
    <source>
        <strain evidence="2 3">Zn</strain>
    </source>
</reference>
<proteinExistence type="predicted"/>
<protein>
    <submittedName>
        <fullName evidence="2">Uncharacterized protein</fullName>
    </submittedName>
</protein>
<feature type="compositionally biased region" description="Polar residues" evidence="1">
    <location>
        <begin position="1"/>
        <end position="19"/>
    </location>
</feature>
<keyword evidence="3" id="KW-1185">Reference proteome</keyword>
<name>A0A0C3CRK9_OIDMZ</name>
<reference evidence="3" key="2">
    <citation type="submission" date="2015-01" db="EMBL/GenBank/DDBJ databases">
        <title>Evolutionary Origins and Diversification of the Mycorrhizal Mutualists.</title>
        <authorList>
            <consortium name="DOE Joint Genome Institute"/>
            <consortium name="Mycorrhizal Genomics Consortium"/>
            <person name="Kohler A."/>
            <person name="Kuo A."/>
            <person name="Nagy L.G."/>
            <person name="Floudas D."/>
            <person name="Copeland A."/>
            <person name="Barry K.W."/>
            <person name="Cichocki N."/>
            <person name="Veneault-Fourrey C."/>
            <person name="LaButti K."/>
            <person name="Lindquist E.A."/>
            <person name="Lipzen A."/>
            <person name="Lundell T."/>
            <person name="Morin E."/>
            <person name="Murat C."/>
            <person name="Riley R."/>
            <person name="Ohm R."/>
            <person name="Sun H."/>
            <person name="Tunlid A."/>
            <person name="Henrissat B."/>
            <person name="Grigoriev I.V."/>
            <person name="Hibbett D.S."/>
            <person name="Martin F."/>
        </authorList>
    </citation>
    <scope>NUCLEOTIDE SEQUENCE [LARGE SCALE GENOMIC DNA]</scope>
    <source>
        <strain evidence="3">Zn</strain>
    </source>
</reference>
<dbReference type="InParanoid" id="A0A0C3CRK9"/>
<dbReference type="Proteomes" id="UP000054321">
    <property type="component" value="Unassembled WGS sequence"/>
</dbReference>